<evidence type="ECO:0000313" key="3">
    <source>
        <dbReference type="Proteomes" id="UP000246991"/>
    </source>
</evidence>
<protein>
    <submittedName>
        <fullName evidence="2">Uncharacterized protein</fullName>
    </submittedName>
</protein>
<evidence type="ECO:0000313" key="2">
    <source>
        <dbReference type="EMBL" id="PWW74188.1"/>
    </source>
</evidence>
<accession>A0A317SIW4</accession>
<evidence type="ECO:0000256" key="1">
    <source>
        <dbReference type="SAM" id="MobiDB-lite"/>
    </source>
</evidence>
<proteinExistence type="predicted"/>
<comment type="caution">
    <text evidence="2">The sequence shown here is derived from an EMBL/GenBank/DDBJ whole genome shotgun (WGS) entry which is preliminary data.</text>
</comment>
<feature type="region of interest" description="Disordered" evidence="1">
    <location>
        <begin position="122"/>
        <end position="149"/>
    </location>
</feature>
<name>A0A317SIW4_9PEZI</name>
<keyword evidence="3" id="KW-1185">Reference proteome</keyword>
<feature type="region of interest" description="Disordered" evidence="1">
    <location>
        <begin position="202"/>
        <end position="222"/>
    </location>
</feature>
<reference evidence="2 3" key="1">
    <citation type="submission" date="2018-03" db="EMBL/GenBank/DDBJ databases">
        <title>Genomes of Pezizomycetes fungi and the evolution of truffles.</title>
        <authorList>
            <person name="Murat C."/>
            <person name="Payen T."/>
            <person name="Noel B."/>
            <person name="Kuo A."/>
            <person name="Martin F.M."/>
        </authorList>
    </citation>
    <scope>NUCLEOTIDE SEQUENCE [LARGE SCALE GENOMIC DNA]</scope>
    <source>
        <strain evidence="2">091103-1</strain>
    </source>
</reference>
<dbReference type="EMBL" id="PYWC01000065">
    <property type="protein sequence ID" value="PWW74188.1"/>
    <property type="molecule type" value="Genomic_DNA"/>
</dbReference>
<sequence>MCLHQPVVLCGSMSTSRSQPRSKHQGHGVYVDAERLRAQSMRWEYARLTGTRKIAGILNRVPRAVRVRLAKVRPTPAPENPAHDLQCPPIPVTQRRLETPVVGKLEPPPTPVKKRCSTHALYDRQREESPTPAQHVKRSGEGPIPRGPTSAEARLYREYPAPAGEELVAVVARLAQSLGTGDGQPEVDPEVAEFEALSLRINQPPASDGPRCTARSAGQKPSSHQLQLSHRWPFCPLQVAISDPSGPRAPRLQDLGHPDGLFPGVSDFW</sequence>
<gene>
    <name evidence="2" type="ORF">C7212DRAFT_346455</name>
</gene>
<dbReference type="AlphaFoldDB" id="A0A317SIW4"/>
<organism evidence="2 3">
    <name type="scientific">Tuber magnatum</name>
    <name type="common">white Piedmont truffle</name>
    <dbReference type="NCBI Taxonomy" id="42249"/>
    <lineage>
        <taxon>Eukaryota</taxon>
        <taxon>Fungi</taxon>
        <taxon>Dikarya</taxon>
        <taxon>Ascomycota</taxon>
        <taxon>Pezizomycotina</taxon>
        <taxon>Pezizomycetes</taxon>
        <taxon>Pezizales</taxon>
        <taxon>Tuberaceae</taxon>
        <taxon>Tuber</taxon>
    </lineage>
</organism>
<dbReference type="Proteomes" id="UP000246991">
    <property type="component" value="Unassembled WGS sequence"/>
</dbReference>